<dbReference type="PROSITE" id="PS00211">
    <property type="entry name" value="ABC_TRANSPORTER_1"/>
    <property type="match status" value="1"/>
</dbReference>
<dbReference type="PANTHER" id="PTHR43394:SF1">
    <property type="entry name" value="ATP-BINDING CASSETTE SUB-FAMILY B MEMBER 10, MITOCHONDRIAL"/>
    <property type="match status" value="1"/>
</dbReference>
<feature type="transmembrane region" description="Helical" evidence="7">
    <location>
        <begin position="252"/>
        <end position="274"/>
    </location>
</feature>
<evidence type="ECO:0000256" key="2">
    <source>
        <dbReference type="ARBA" id="ARBA00022692"/>
    </source>
</evidence>
<dbReference type="PROSITE" id="PS50893">
    <property type="entry name" value="ABC_TRANSPORTER_2"/>
    <property type="match status" value="1"/>
</dbReference>
<feature type="domain" description="ABC transmembrane type-1" evidence="9">
    <location>
        <begin position="26"/>
        <end position="309"/>
    </location>
</feature>
<keyword evidence="3" id="KW-0547">Nucleotide-binding</keyword>
<keyword evidence="5 7" id="KW-1133">Transmembrane helix</keyword>
<comment type="caution">
    <text evidence="10">The sequence shown here is derived from an EMBL/GenBank/DDBJ whole genome shotgun (WGS) entry which is preliminary data.</text>
</comment>
<comment type="subcellular location">
    <subcellularLocation>
        <location evidence="1">Cell membrane</location>
        <topology evidence="1">Multi-pass membrane protein</topology>
    </subcellularLocation>
</comment>
<feature type="transmembrane region" description="Helical" evidence="7">
    <location>
        <begin position="21"/>
        <end position="42"/>
    </location>
</feature>
<dbReference type="InterPro" id="IPR017871">
    <property type="entry name" value="ABC_transporter-like_CS"/>
</dbReference>
<keyword evidence="4 10" id="KW-0067">ATP-binding</keyword>
<evidence type="ECO:0000313" key="10">
    <source>
        <dbReference type="EMBL" id="HIZ08412.1"/>
    </source>
</evidence>
<evidence type="ECO:0000259" key="9">
    <source>
        <dbReference type="PROSITE" id="PS50929"/>
    </source>
</evidence>
<dbReference type="Pfam" id="PF00664">
    <property type="entry name" value="ABC_membrane"/>
    <property type="match status" value="1"/>
</dbReference>
<accession>A0A9D2IGQ2</accession>
<dbReference type="InterPro" id="IPR003593">
    <property type="entry name" value="AAA+_ATPase"/>
</dbReference>
<dbReference type="SUPFAM" id="SSF52540">
    <property type="entry name" value="P-loop containing nucleoside triphosphate hydrolases"/>
    <property type="match status" value="1"/>
</dbReference>
<proteinExistence type="predicted"/>
<dbReference type="Gene3D" id="1.20.1560.10">
    <property type="entry name" value="ABC transporter type 1, transmembrane domain"/>
    <property type="match status" value="1"/>
</dbReference>
<dbReference type="EMBL" id="DXCH01000288">
    <property type="protein sequence ID" value="HIZ08412.1"/>
    <property type="molecule type" value="Genomic_DNA"/>
</dbReference>
<dbReference type="GO" id="GO:0005524">
    <property type="term" value="F:ATP binding"/>
    <property type="evidence" value="ECO:0007669"/>
    <property type="project" value="UniProtKB-KW"/>
</dbReference>
<evidence type="ECO:0000256" key="6">
    <source>
        <dbReference type="ARBA" id="ARBA00023136"/>
    </source>
</evidence>
<keyword evidence="6 7" id="KW-0472">Membrane</keyword>
<organism evidence="10 11">
    <name type="scientific">Candidatus Eubacterium avistercoris</name>
    <dbReference type="NCBI Taxonomy" id="2838567"/>
    <lineage>
        <taxon>Bacteria</taxon>
        <taxon>Bacillati</taxon>
        <taxon>Bacillota</taxon>
        <taxon>Clostridia</taxon>
        <taxon>Eubacteriales</taxon>
        <taxon>Eubacteriaceae</taxon>
        <taxon>Eubacterium</taxon>
    </lineage>
</organism>
<feature type="transmembrane region" description="Helical" evidence="7">
    <location>
        <begin position="136"/>
        <end position="159"/>
    </location>
</feature>
<feature type="transmembrane region" description="Helical" evidence="7">
    <location>
        <begin position="280"/>
        <end position="301"/>
    </location>
</feature>
<dbReference type="Gene3D" id="3.40.50.300">
    <property type="entry name" value="P-loop containing nucleotide triphosphate hydrolases"/>
    <property type="match status" value="1"/>
</dbReference>
<evidence type="ECO:0000259" key="8">
    <source>
        <dbReference type="PROSITE" id="PS50893"/>
    </source>
</evidence>
<evidence type="ECO:0000313" key="11">
    <source>
        <dbReference type="Proteomes" id="UP000824024"/>
    </source>
</evidence>
<dbReference type="InterPro" id="IPR011527">
    <property type="entry name" value="ABC1_TM_dom"/>
</dbReference>
<reference evidence="10" key="2">
    <citation type="submission" date="2021-04" db="EMBL/GenBank/DDBJ databases">
        <authorList>
            <person name="Gilroy R."/>
        </authorList>
    </citation>
    <scope>NUCLEOTIDE SEQUENCE</scope>
    <source>
        <strain evidence="10">CHK192-9172</strain>
    </source>
</reference>
<evidence type="ECO:0000256" key="4">
    <source>
        <dbReference type="ARBA" id="ARBA00022840"/>
    </source>
</evidence>
<protein>
    <submittedName>
        <fullName evidence="10">ABC transporter ATP-binding protein/permease</fullName>
    </submittedName>
</protein>
<dbReference type="InterPro" id="IPR027417">
    <property type="entry name" value="P-loop_NTPase"/>
</dbReference>
<dbReference type="GO" id="GO:0016887">
    <property type="term" value="F:ATP hydrolysis activity"/>
    <property type="evidence" value="ECO:0007669"/>
    <property type="project" value="InterPro"/>
</dbReference>
<name>A0A9D2IGQ2_9FIRM</name>
<dbReference type="InterPro" id="IPR003439">
    <property type="entry name" value="ABC_transporter-like_ATP-bd"/>
</dbReference>
<dbReference type="PROSITE" id="PS50929">
    <property type="entry name" value="ABC_TM1F"/>
    <property type="match status" value="1"/>
</dbReference>
<dbReference type="Pfam" id="PF00005">
    <property type="entry name" value="ABC_tran"/>
    <property type="match status" value="1"/>
</dbReference>
<reference evidence="10" key="1">
    <citation type="journal article" date="2021" name="PeerJ">
        <title>Extensive microbial diversity within the chicken gut microbiome revealed by metagenomics and culture.</title>
        <authorList>
            <person name="Gilroy R."/>
            <person name="Ravi A."/>
            <person name="Getino M."/>
            <person name="Pursley I."/>
            <person name="Horton D.L."/>
            <person name="Alikhan N.F."/>
            <person name="Baker D."/>
            <person name="Gharbi K."/>
            <person name="Hall N."/>
            <person name="Watson M."/>
            <person name="Adriaenssens E.M."/>
            <person name="Foster-Nyarko E."/>
            <person name="Jarju S."/>
            <person name="Secka A."/>
            <person name="Antonio M."/>
            <person name="Oren A."/>
            <person name="Chaudhuri R.R."/>
            <person name="La Ragione R."/>
            <person name="Hildebrand F."/>
            <person name="Pallen M.J."/>
        </authorList>
    </citation>
    <scope>NUCLEOTIDE SEQUENCE</scope>
    <source>
        <strain evidence="10">CHK192-9172</strain>
    </source>
</reference>
<dbReference type="PANTHER" id="PTHR43394">
    <property type="entry name" value="ATP-DEPENDENT PERMEASE MDL1, MITOCHONDRIAL"/>
    <property type="match status" value="1"/>
</dbReference>
<gene>
    <name evidence="10" type="ORF">IAA08_10835</name>
</gene>
<dbReference type="SMART" id="SM00382">
    <property type="entry name" value="AAA"/>
    <property type="match status" value="1"/>
</dbReference>
<dbReference type="AlphaFoldDB" id="A0A9D2IGQ2"/>
<dbReference type="Proteomes" id="UP000824024">
    <property type="component" value="Unassembled WGS sequence"/>
</dbReference>
<evidence type="ECO:0000256" key="5">
    <source>
        <dbReference type="ARBA" id="ARBA00022989"/>
    </source>
</evidence>
<feature type="transmembrane region" description="Helical" evidence="7">
    <location>
        <begin position="62"/>
        <end position="79"/>
    </location>
</feature>
<dbReference type="GO" id="GO:0015421">
    <property type="term" value="F:ABC-type oligopeptide transporter activity"/>
    <property type="evidence" value="ECO:0007669"/>
    <property type="project" value="TreeGrafter"/>
</dbReference>
<feature type="transmembrane region" description="Helical" evidence="7">
    <location>
        <begin position="165"/>
        <end position="187"/>
    </location>
</feature>
<sequence length="553" mass="60958">MDKKRSNPALCMRLIRLVRPLAGFMVLAVCMGVAGNLCAVFIPVLGTRGVLEVLGAVRIWDLKWIFVLLILLAASRGFLRYGEQTCNHFIAFKLLALIRDKVFKALRRLCPAKLEGKEKGNLISVITSDIELLEVFYAHTISPILIAFFMSLIMCLFIGHYHPGLGIFAAGAYLVVGVVIPVLISGMSRDYGALFRKQTGELSSYVLDSLRGLEENIQYRMEEKRLEEMDDRADALSVQESRLKKTAGRNTALTNTAVLALDLGMLFLAAALYMRHAVSFEGAVTAAVALMSSFGPVIALANLGSTLQQTFAAGNRVMDLLDEEPATEEIAGQPETDFDGAKAEHITFGYGEDIILSDFSVEIPKNRIIGIKGRSGSGKSTFLKLMMRFWETQKGRILISDRNINGINTGNLRQMESFVTQETHLFHDSIENNIRIAKLDATREEIEKACRMASIHEFICSLPKGYDTPVGELGDTLSGGEKQRIALARSFLHDAPLILLDEPTSNLDSLNEGAVLKALDEEKEGKTMILVSHRESTMGIADQVYAVENGRMS</sequence>
<evidence type="ECO:0000256" key="7">
    <source>
        <dbReference type="SAM" id="Phobius"/>
    </source>
</evidence>
<feature type="domain" description="ABC transporter" evidence="8">
    <location>
        <begin position="341"/>
        <end position="553"/>
    </location>
</feature>
<evidence type="ECO:0000256" key="3">
    <source>
        <dbReference type="ARBA" id="ARBA00022741"/>
    </source>
</evidence>
<keyword evidence="2 7" id="KW-0812">Transmembrane</keyword>
<dbReference type="InterPro" id="IPR039421">
    <property type="entry name" value="Type_1_exporter"/>
</dbReference>
<evidence type="ECO:0000256" key="1">
    <source>
        <dbReference type="ARBA" id="ARBA00004651"/>
    </source>
</evidence>
<dbReference type="GO" id="GO:0005886">
    <property type="term" value="C:plasma membrane"/>
    <property type="evidence" value="ECO:0007669"/>
    <property type="project" value="UniProtKB-SubCell"/>
</dbReference>
<dbReference type="SUPFAM" id="SSF90123">
    <property type="entry name" value="ABC transporter transmembrane region"/>
    <property type="match status" value="1"/>
</dbReference>
<dbReference type="InterPro" id="IPR036640">
    <property type="entry name" value="ABC1_TM_sf"/>
</dbReference>